<dbReference type="GO" id="GO:0008156">
    <property type="term" value="P:negative regulation of DNA replication"/>
    <property type="evidence" value="ECO:0007669"/>
    <property type="project" value="TreeGrafter"/>
</dbReference>
<dbReference type="AlphaFoldDB" id="A0A6P6QB01"/>
<evidence type="ECO:0000256" key="1">
    <source>
        <dbReference type="ARBA" id="ARBA00004123"/>
    </source>
</evidence>
<keyword evidence="7" id="KW-0010">Activator</keyword>
<evidence type="ECO:0000256" key="5">
    <source>
        <dbReference type="ARBA" id="ARBA00023015"/>
    </source>
</evidence>
<dbReference type="KEGG" id="caua:113110412"/>
<evidence type="ECO:0000256" key="7">
    <source>
        <dbReference type="ARBA" id="ARBA00023159"/>
    </source>
</evidence>
<evidence type="ECO:0000256" key="4">
    <source>
        <dbReference type="ARBA" id="ARBA00022794"/>
    </source>
</evidence>
<evidence type="ECO:0000256" key="11">
    <source>
        <dbReference type="ARBA" id="ARBA00031136"/>
    </source>
</evidence>
<evidence type="ECO:0000256" key="14">
    <source>
        <dbReference type="SAM" id="MobiDB-lite"/>
    </source>
</evidence>
<dbReference type="Pfam" id="PF07412">
    <property type="entry name" value="Geminin"/>
    <property type="match status" value="1"/>
</dbReference>
<evidence type="ECO:0000313" key="16">
    <source>
        <dbReference type="RefSeq" id="XP_026130392.1"/>
    </source>
</evidence>
<evidence type="ECO:0000313" key="15">
    <source>
        <dbReference type="Proteomes" id="UP000515129"/>
    </source>
</evidence>
<sequence>MQSCCYPHAPYLTQERAALSANQSSAADLLDFDSDECQSTDRHLRTYEDHTELNRQLHATLRRKQEEISALKETNAQLRNLAKQTENYATIIDALTSFQRDSVSHCTPVRPTEDHSSEHSWISLLTEEEPSDPSSSAFTNSSTTDKQSPASGVKRQLWSSWNDLLCEDVEDNILNCPSSSKQPRLENELVQVDLEHLKAQLDQDEQAPPQIREDSRLTQNQILEMSSRGLIAQKVNIFGPFHGLRVVTQTPSVISDLNMSGDDGKLCFTTAIRDHSTVKTKVYPSGKAFTSHTPNGSCRFLWVPNEH</sequence>
<dbReference type="PANTHER" id="PTHR13372">
    <property type="entry name" value="GEMININ"/>
    <property type="match status" value="1"/>
</dbReference>
<dbReference type="SUPFAM" id="SSF111469">
    <property type="entry name" value="Geminin coiled-coil domain"/>
    <property type="match status" value="1"/>
</dbReference>
<gene>
    <name evidence="16" type="primary">mcidas</name>
</gene>
<dbReference type="Proteomes" id="UP000515129">
    <property type="component" value="Chromosome 10"/>
</dbReference>
<comment type="subcellular location">
    <subcellularLocation>
        <location evidence="1">Nucleus</location>
    </subcellularLocation>
</comment>
<dbReference type="RefSeq" id="XP_026130392.1">
    <property type="nucleotide sequence ID" value="XM_026274607.1"/>
</dbReference>
<evidence type="ECO:0000256" key="2">
    <source>
        <dbReference type="ARBA" id="ARBA00007979"/>
    </source>
</evidence>
<keyword evidence="6 13" id="KW-0175">Coiled coil</keyword>
<feature type="region of interest" description="Disordered" evidence="14">
    <location>
        <begin position="126"/>
        <end position="153"/>
    </location>
</feature>
<evidence type="ECO:0000256" key="6">
    <source>
        <dbReference type="ARBA" id="ARBA00023054"/>
    </source>
</evidence>
<evidence type="ECO:0000256" key="8">
    <source>
        <dbReference type="ARBA" id="ARBA00023163"/>
    </source>
</evidence>
<dbReference type="Gene3D" id="1.20.5.1180">
    <property type="entry name" value="Geminin coiled-coil domain"/>
    <property type="match status" value="1"/>
</dbReference>
<evidence type="ECO:0000256" key="12">
    <source>
        <dbReference type="ARBA" id="ARBA00033197"/>
    </source>
</evidence>
<evidence type="ECO:0000256" key="10">
    <source>
        <dbReference type="ARBA" id="ARBA00023306"/>
    </source>
</evidence>
<reference evidence="16" key="1">
    <citation type="submission" date="2025-08" db="UniProtKB">
        <authorList>
            <consortium name="RefSeq"/>
        </authorList>
    </citation>
    <scope>IDENTIFICATION</scope>
    <source>
        <strain evidence="16">Wakin</strain>
        <tissue evidence="16">Muscle</tissue>
    </source>
</reference>
<evidence type="ECO:0000256" key="13">
    <source>
        <dbReference type="SAM" id="Coils"/>
    </source>
</evidence>
<dbReference type="GO" id="GO:0030030">
    <property type="term" value="P:cell projection organization"/>
    <property type="evidence" value="ECO:0007669"/>
    <property type="project" value="UniProtKB-KW"/>
</dbReference>
<feature type="coiled-coil region" evidence="13">
    <location>
        <begin position="47"/>
        <end position="88"/>
    </location>
</feature>
<dbReference type="PANTHER" id="PTHR13372:SF3">
    <property type="entry name" value="MULTICILIN"/>
    <property type="match status" value="1"/>
</dbReference>
<keyword evidence="15" id="KW-1185">Reference proteome</keyword>
<accession>A0A6P6QB01</accession>
<keyword evidence="8" id="KW-0804">Transcription</keyword>
<keyword evidence="4" id="KW-0970">Cilium biogenesis/degradation</keyword>
<feature type="compositionally biased region" description="Polar residues" evidence="14">
    <location>
        <begin position="132"/>
        <end position="150"/>
    </location>
</feature>
<dbReference type="OrthoDB" id="9445365at2759"/>
<organism evidence="15 16">
    <name type="scientific">Carassius auratus</name>
    <name type="common">Goldfish</name>
    <dbReference type="NCBI Taxonomy" id="7957"/>
    <lineage>
        <taxon>Eukaryota</taxon>
        <taxon>Metazoa</taxon>
        <taxon>Chordata</taxon>
        <taxon>Craniata</taxon>
        <taxon>Vertebrata</taxon>
        <taxon>Euteleostomi</taxon>
        <taxon>Actinopterygii</taxon>
        <taxon>Neopterygii</taxon>
        <taxon>Teleostei</taxon>
        <taxon>Ostariophysi</taxon>
        <taxon>Cypriniformes</taxon>
        <taxon>Cyprinidae</taxon>
        <taxon>Cyprininae</taxon>
        <taxon>Carassius</taxon>
    </lineage>
</organism>
<proteinExistence type="inferred from homology"/>
<dbReference type="InterPro" id="IPR022786">
    <property type="entry name" value="Geminin/Multicilin"/>
</dbReference>
<evidence type="ECO:0000256" key="3">
    <source>
        <dbReference type="ARBA" id="ARBA00018222"/>
    </source>
</evidence>
<comment type="similarity">
    <text evidence="2">Belongs to the geminin family.</text>
</comment>
<protein>
    <recommendedName>
        <fullName evidence="3">Multicilin</fullName>
    </recommendedName>
    <alternativeName>
        <fullName evidence="11">Multiciliate differentiation and DNA synthesis-associated cell cycle protein</fullName>
    </alternativeName>
    <alternativeName>
        <fullName evidence="12">Protein Idas</fullName>
    </alternativeName>
</protein>
<keyword evidence="9" id="KW-0539">Nucleus</keyword>
<dbReference type="GO" id="GO:0005634">
    <property type="term" value="C:nucleus"/>
    <property type="evidence" value="ECO:0007669"/>
    <property type="project" value="UniProtKB-SubCell"/>
</dbReference>
<name>A0A6P6QB01_CARAU</name>
<dbReference type="GO" id="GO:0045786">
    <property type="term" value="P:negative regulation of cell cycle"/>
    <property type="evidence" value="ECO:0007669"/>
    <property type="project" value="TreeGrafter"/>
</dbReference>
<keyword evidence="10" id="KW-0131">Cell cycle</keyword>
<keyword evidence="5" id="KW-0805">Transcription regulation</keyword>
<evidence type="ECO:0000256" key="9">
    <source>
        <dbReference type="ARBA" id="ARBA00023242"/>
    </source>
</evidence>
<dbReference type="CTD" id="345643"/>